<name>A0A414A8F9_9FIRM</name>
<dbReference type="Proteomes" id="UP000286104">
    <property type="component" value="Unassembled WGS sequence"/>
</dbReference>
<gene>
    <name evidence="1" type="ORF">DW848_00480</name>
</gene>
<evidence type="ECO:0000313" key="2">
    <source>
        <dbReference type="Proteomes" id="UP000286104"/>
    </source>
</evidence>
<sequence>MKENMKCPKCGRDTEWLRALSRVDNKTMICDECGTKEALDAAGLTEGSSVRNAILGCIGRGSTPQERTEAKVRATGNKWAMENFRDTHN</sequence>
<evidence type="ECO:0000313" key="1">
    <source>
        <dbReference type="EMBL" id="RHC42106.1"/>
    </source>
</evidence>
<dbReference type="EMBL" id="QSHU01000001">
    <property type="protein sequence ID" value="RHC42106.1"/>
    <property type="molecule type" value="Genomic_DNA"/>
</dbReference>
<proteinExistence type="predicted"/>
<comment type="caution">
    <text evidence="1">The sequence shown here is derived from an EMBL/GenBank/DDBJ whole genome shotgun (WGS) entry which is preliminary data.</text>
</comment>
<organism evidence="1 2">
    <name type="scientific">Agathobacter rectalis</name>
    <dbReference type="NCBI Taxonomy" id="39491"/>
    <lineage>
        <taxon>Bacteria</taxon>
        <taxon>Bacillati</taxon>
        <taxon>Bacillota</taxon>
        <taxon>Clostridia</taxon>
        <taxon>Lachnospirales</taxon>
        <taxon>Lachnospiraceae</taxon>
        <taxon>Agathobacter</taxon>
    </lineage>
</organism>
<dbReference type="AlphaFoldDB" id="A0A414A8F9"/>
<reference evidence="1 2" key="1">
    <citation type="submission" date="2018-08" db="EMBL/GenBank/DDBJ databases">
        <title>A genome reference for cultivated species of the human gut microbiota.</title>
        <authorList>
            <person name="Zou Y."/>
            <person name="Xue W."/>
            <person name="Luo G."/>
        </authorList>
    </citation>
    <scope>NUCLEOTIDE SEQUENCE [LARGE SCALE GENOMIC DNA]</scope>
    <source>
        <strain evidence="1 2">AM36-3AA</strain>
    </source>
</reference>
<accession>A0A414A8F9</accession>
<protein>
    <submittedName>
        <fullName evidence="1">Uncharacterized protein</fullName>
    </submittedName>
</protein>